<reference evidence="1" key="1">
    <citation type="submission" date="2023-10" db="EMBL/GenBank/DDBJ databases">
        <authorList>
            <person name="Rodriguez Cubillos JULIANA M."/>
            <person name="De Vega J."/>
        </authorList>
    </citation>
    <scope>NUCLEOTIDE SEQUENCE</scope>
</reference>
<keyword evidence="2" id="KW-1185">Reference proteome</keyword>
<gene>
    <name evidence="1" type="ORF">MILVUS5_LOCUS32516</name>
</gene>
<evidence type="ECO:0000313" key="2">
    <source>
        <dbReference type="Proteomes" id="UP001177021"/>
    </source>
</evidence>
<proteinExistence type="predicted"/>
<dbReference type="EMBL" id="CASHSV030000513">
    <property type="protein sequence ID" value="CAJ2668045.1"/>
    <property type="molecule type" value="Genomic_DNA"/>
</dbReference>
<organism evidence="1 2">
    <name type="scientific">Trifolium pratense</name>
    <name type="common">Red clover</name>
    <dbReference type="NCBI Taxonomy" id="57577"/>
    <lineage>
        <taxon>Eukaryota</taxon>
        <taxon>Viridiplantae</taxon>
        <taxon>Streptophyta</taxon>
        <taxon>Embryophyta</taxon>
        <taxon>Tracheophyta</taxon>
        <taxon>Spermatophyta</taxon>
        <taxon>Magnoliopsida</taxon>
        <taxon>eudicotyledons</taxon>
        <taxon>Gunneridae</taxon>
        <taxon>Pentapetalae</taxon>
        <taxon>rosids</taxon>
        <taxon>fabids</taxon>
        <taxon>Fabales</taxon>
        <taxon>Fabaceae</taxon>
        <taxon>Papilionoideae</taxon>
        <taxon>50 kb inversion clade</taxon>
        <taxon>NPAAA clade</taxon>
        <taxon>Hologalegina</taxon>
        <taxon>IRL clade</taxon>
        <taxon>Trifolieae</taxon>
        <taxon>Trifolium</taxon>
    </lineage>
</organism>
<accession>A0ACB0LH78</accession>
<sequence>MIVSEDIKFDVLRGLTNSLLAAKKPDERRVFLQIHQLATFGNRKKASWIFPKTRVQPNGNDCGYYVMKNMIDIVSASITKNWMEVFNDPTALTEEVLYDLRDR</sequence>
<evidence type="ECO:0000313" key="1">
    <source>
        <dbReference type="EMBL" id="CAJ2668045.1"/>
    </source>
</evidence>
<name>A0ACB0LH78_TRIPR</name>
<comment type="caution">
    <text evidence="1">The sequence shown here is derived from an EMBL/GenBank/DDBJ whole genome shotgun (WGS) entry which is preliminary data.</text>
</comment>
<protein>
    <submittedName>
        <fullName evidence="1">Uncharacterized protein</fullName>
    </submittedName>
</protein>
<dbReference type="Proteomes" id="UP001177021">
    <property type="component" value="Unassembled WGS sequence"/>
</dbReference>